<gene>
    <name evidence="6" type="ORF">CUS_5643</name>
</gene>
<dbReference type="PROSITE" id="PS50075">
    <property type="entry name" value="CARRIER"/>
    <property type="match status" value="3"/>
</dbReference>
<dbReference type="RefSeq" id="WP_002851544.1">
    <property type="nucleotide sequence ID" value="NZ_ADKM02000110.1"/>
</dbReference>
<dbReference type="InterPro" id="IPR045851">
    <property type="entry name" value="AMP-bd_C_sf"/>
</dbReference>
<organism evidence="6 7">
    <name type="scientific">Ruminococcus albus 8</name>
    <dbReference type="NCBI Taxonomy" id="246199"/>
    <lineage>
        <taxon>Bacteria</taxon>
        <taxon>Bacillati</taxon>
        <taxon>Bacillota</taxon>
        <taxon>Clostridia</taxon>
        <taxon>Eubacteriales</taxon>
        <taxon>Oscillospiraceae</taxon>
        <taxon>Ruminococcus</taxon>
    </lineage>
</organism>
<dbReference type="Pfam" id="PF00550">
    <property type="entry name" value="PP-binding"/>
    <property type="match status" value="3"/>
</dbReference>
<sequence length="3065" mass="344617">MSGIYEAIRLSAEKHREKTAVIAEGRSYTYGELIAAAEGYAAELAEQGISDKDTVAVYRERSDRLIITLLALLKTGAVYVPQSASYPRERVDSIIKTAGCSYLITDSGVEKTGIEAGEHKDAAYMLFTSGSTGTPKGVVTSGNALLAELESCQHKIAYRENDRVLFKAAVNFAFSIYEIYMPLLNGGTVVAVGEDESRDIASLAGYMKRYGITVLPAVPSVLEALMKRRDADEVFAAVRVVMCGGEVLSRKLSDSFISRYKAQIWNIYGMTETTGYITAHLCGTEDRSEVNSVGTPIDGIEYVILDEDMAEVNDGTAGMLYLFEAPMINEYQDISQSRRVVLADGRIAFCTGDIVKRVDGELWFCGRNDNMVKIHGNRVELEEIENQAEKLEEVSAAIAGLYKQNSIMLFAESSGAPEEVAEVLRGHLKKHLPAYMVPAVICVVEELHRLPNGKKDRPTQIREYQEMTSTKEQQEDSYGLDALEKCILNIMSEQLGQSAEPDADFYDQGGDSFGMTMMIQQIAEICGIQLSAAEFISASTVRGLAMAVEEKRGNSTSVLIEETNDKHYEMTEMQLSYFFDRKYAEDGSILPTAGYVELECGGYDSAKFASAVKEIVRYHDILRTVFNEDGTQTVMDSAEVVVDEEVLEDESGIETSRKKMLAEQFDPNCPPQLKVRALLRGDGSARIQLYFDAMTADGHSIALMLGELDDIYSGRRTLPDEEKAHFGSYVKYLQKLTDTEAYAEDAAYWEKERKALPNVLELPLKDYSGRVTAEQRRAAFTEEEWHRLEERAKRNGVTAFTVMLTVVGLALKRLTRNSRYLLCLPESIRPESGEFAQTAGVFSNFIYFAFDGTPRPFLQMLRENQKQLLEKKSHSLYKGTEILHDSAKESSTLGSGVVSVVMTSLLGSETQLTAFKKVYMESHSSNIPLELVLDRVGGEVSLLVNYISELFDAEMIDGLTETVGAFVRKLTEENCGWEEVQYAPVPVREQEFFRKVSDTGAPQEYCDTATLLRDSMLKNAERTAVAQEDRSITYAELMKKMYSYCAALKSAGADGERPVCILMRKSIEQITAVVACVYSGIPYMPLEEDIPAERLRRCLENSGAKIVFCDTDAQIPAGITVIRPAETADSAEVFEPVRRGEHDRIAVIHTSGSTGMPKAVCIEHGSLQNAVMFTVKRYDVTAADAAMAVTNLAHDMSMFDVFGMLFTGGKIVMPTHEKRKDPMHWLALMEQERVTVWNSVPALMEMFMIYVQQRGIKPELPLRLFFHGGDYVRPTLVKFLFGTFSGCRAVSVGGPTETTLWNIYHDITEEDIEAGFIPYGKPIDGNRYYIFDKDRQSVAVGVTGYLYAGGIGVSQGYLGDEALTAEKFAADPITGERLYNTGDLGCYLPDGSIKFMGRDDAQIKINGKRIETEEIAAVIQRCEKVTACEVIGDIQEKRITAFYCASGEVSREVMRDAILRELPEYMMPAAFVKMDRLPLTANGKTDRRALLEKAREMREESGVQSAGLTAEERKLKELYDQYTSNSSYDPDDPFLIAGGNSLKAIQFTFALKEQYGVDIGLAEFFKHSSLRELAEYLKGQGGTAAAEEDGDGFVLPSKNGADESEPFPLTELQQAYLVGRKNTMSLNVVTHGYIEAECRDYDHEKLLRVVRRLIKRHGVLRDVISYDNTQHIEPDVPDFEIPVIDLRGRSEKFRQRYLSYVRRTMMLWKLDLDEIPLVRIHVDLLGDSHALLQIYFDTLIIDGAGYTLLYNELEALYEDEDTVLPEIDVTFRDYVMYKVHQKTTSEYEKAKRYWQKRIENMPDAVELPLKQDPDKLGLAQGVVKPCKISMESWYRIKAEAERRGVTGFAVLFTVFSEVIARWDRKKRFLLSIPQTDRPAGLKGIEKTLGECATFMLVEVESRPEETFIQTCMRNYEQIIEASENSAFSGVEVLREVYKSKNNYGSALVPVVFSTLTDYEQTERKHFVTLFDETLTSQIWIDIDVRILNGEMTMNWNIPKGLFDEDMIDDMTSIESEMLERLAADYSVWDKRQEIELPERDRKIMSRAVIDEMPIASKSIQARIAESFTKNKERELLAADGEHFTYSQTAAMVRAKMDMMCKAGVKAGDRIAVALGKSAEQVICTLAAVMLGAVYVPFEAEVPAQRLAYCMKNTGCRFIFAESGRGDVYEDAVELPSELDREADDSEITYCDFAGDDLLTIIHTSGSTGQPKAVMVPQRGVRNAIDYTLKKFEIGSDDAVLALTNLAHDMSMFDLFGMILAGGRIVMPAEKNIKDPVCWLDCIKREKVTVWNSVPAMLQMLDKVMEQEKVDKISSIRRLFTGGDYLPVPLMQKLSEKMPKAMPVSVGGPTETTLWNIYHIIKPEDFSKGKIPYGRPIANNRYTIRDENMRIVPAGVTGMMYCTGVGVTAGYCNDMKATSQKYTYDEQGRRMYCTGDLGRYMPDGEIEFMGRDDLQIKINGKRIELAEIERALCEMEGVTAAAAAVSPDRTQIWGYYVCDREYDDAELRAVLADSLPVYMIPKAFMRLEALPLSRTGKIDRKQLPEPERNRESKNRVLTPQARKLLSLAGEVLGHDDITMEDSFFLAGGDSLSAIVFCKRVEAEFGCAFSLTDIFEAPEFLAILQKLGNGGEKVSAMPQIERQHQEGLPEGTEYTGRISCAQEGIWLHEMFEKDNLFTLTGMCEITGKLNTEMFGEAVQRAVKRYDVLRTEFGEDDNFDPVMNVRTDGSIPLMTQVVAEEQLGNELEKLKALHITLEDKHLAQFRLWVTGEDRYLFIISMHHIICDQATFRLILHTVREEYFRLTAGEKAEEANPIRFCDYAAWESSHELPEESEKFWRDALEGVTETAMPGSVKADTHSEVGMTADVRLDSEEFGRLMRSFDKHHVTRYVGFFTLLTQFLHKITGKQRIAVGSPVSVRNFMGMDDTAGLLVHETVFVSEKAEDISEAFAHDKHMIPETMTHSVLPFELITEKVDSTKKHLPFDLHFNYIEENEEEAQEDKEPKFGALDYVKNRMQHNFGLYAELINSKPLLQLTYKSSYMTAESAEKLAEEFRSYLLGFIDNETEG</sequence>
<dbReference type="Gene3D" id="3.30.559.10">
    <property type="entry name" value="Chloramphenicol acetyltransferase-like domain"/>
    <property type="match status" value="3"/>
</dbReference>
<reference evidence="6 7" key="1">
    <citation type="submission" date="2011-02" db="EMBL/GenBank/DDBJ databases">
        <authorList>
            <person name="Nelson K.E."/>
            <person name="Sutton G."/>
            <person name="Torralba M."/>
            <person name="Durkin S."/>
            <person name="Harkins D."/>
            <person name="Montgomery R."/>
            <person name="Ziemer C."/>
            <person name="Klaassens E."/>
            <person name="Ocuiv P."/>
            <person name="Morrison M."/>
        </authorList>
    </citation>
    <scope>NUCLEOTIDE SEQUENCE [LARGE SCALE GENOMIC DNA]</scope>
    <source>
        <strain evidence="6 7">8</strain>
    </source>
</reference>
<dbReference type="CDD" id="cd05930">
    <property type="entry name" value="A_NRPS"/>
    <property type="match status" value="1"/>
</dbReference>
<keyword evidence="4" id="KW-0175">Coiled coil</keyword>
<dbReference type="GO" id="GO:0008610">
    <property type="term" value="P:lipid biosynthetic process"/>
    <property type="evidence" value="ECO:0007669"/>
    <property type="project" value="UniProtKB-ARBA"/>
</dbReference>
<dbReference type="GO" id="GO:0031177">
    <property type="term" value="F:phosphopantetheine binding"/>
    <property type="evidence" value="ECO:0007669"/>
    <property type="project" value="InterPro"/>
</dbReference>
<accession>E9SEY8</accession>
<evidence type="ECO:0000313" key="6">
    <source>
        <dbReference type="EMBL" id="EGC02158.1"/>
    </source>
</evidence>
<dbReference type="Pfam" id="PF00501">
    <property type="entry name" value="AMP-binding"/>
    <property type="match status" value="4"/>
</dbReference>
<dbReference type="GO" id="GO:0043041">
    <property type="term" value="P:amino acid activation for nonribosomal peptide biosynthetic process"/>
    <property type="evidence" value="ECO:0007669"/>
    <property type="project" value="TreeGrafter"/>
</dbReference>
<dbReference type="EMBL" id="ADKM02000110">
    <property type="protein sequence ID" value="EGC02158.1"/>
    <property type="molecule type" value="Genomic_DNA"/>
</dbReference>
<dbReference type="OrthoDB" id="2203190at2"/>
<evidence type="ECO:0000256" key="3">
    <source>
        <dbReference type="ARBA" id="ARBA00022553"/>
    </source>
</evidence>
<evidence type="ECO:0000256" key="1">
    <source>
        <dbReference type="ARBA" id="ARBA00001957"/>
    </source>
</evidence>
<dbReference type="PANTHER" id="PTHR45527">
    <property type="entry name" value="NONRIBOSOMAL PEPTIDE SYNTHETASE"/>
    <property type="match status" value="1"/>
</dbReference>
<proteinExistence type="predicted"/>
<dbReference type="InterPro" id="IPR036736">
    <property type="entry name" value="ACP-like_sf"/>
</dbReference>
<dbReference type="Gene3D" id="3.40.50.12780">
    <property type="entry name" value="N-terminal domain of ligase-like"/>
    <property type="match status" value="3"/>
</dbReference>
<dbReference type="PANTHER" id="PTHR45527:SF1">
    <property type="entry name" value="FATTY ACID SYNTHASE"/>
    <property type="match status" value="1"/>
</dbReference>
<dbReference type="SMART" id="SM00823">
    <property type="entry name" value="PKS_PP"/>
    <property type="match status" value="3"/>
</dbReference>
<dbReference type="GO" id="GO:0044550">
    <property type="term" value="P:secondary metabolite biosynthetic process"/>
    <property type="evidence" value="ECO:0007669"/>
    <property type="project" value="TreeGrafter"/>
</dbReference>
<dbReference type="SUPFAM" id="SSF52777">
    <property type="entry name" value="CoA-dependent acyltransferases"/>
    <property type="match status" value="6"/>
</dbReference>
<dbReference type="NCBIfam" id="NF003417">
    <property type="entry name" value="PRK04813.1"/>
    <property type="match status" value="3"/>
</dbReference>
<dbReference type="Gene3D" id="3.30.559.30">
    <property type="entry name" value="Nonribosomal peptide synthetase, condensation domain"/>
    <property type="match status" value="3"/>
</dbReference>
<dbReference type="GO" id="GO:0003824">
    <property type="term" value="F:catalytic activity"/>
    <property type="evidence" value="ECO:0007669"/>
    <property type="project" value="InterPro"/>
</dbReference>
<dbReference type="SUPFAM" id="SSF47336">
    <property type="entry name" value="ACP-like"/>
    <property type="match status" value="3"/>
</dbReference>
<dbReference type="NCBIfam" id="TIGR01733">
    <property type="entry name" value="AA-adenyl-dom"/>
    <property type="match status" value="2"/>
</dbReference>
<dbReference type="Gene3D" id="1.10.1200.10">
    <property type="entry name" value="ACP-like"/>
    <property type="match status" value="3"/>
</dbReference>
<keyword evidence="3" id="KW-0597">Phosphoprotein</keyword>
<dbReference type="SUPFAM" id="SSF56801">
    <property type="entry name" value="Acetyl-CoA synthetase-like"/>
    <property type="match status" value="3"/>
</dbReference>
<evidence type="ECO:0000259" key="5">
    <source>
        <dbReference type="PROSITE" id="PS50075"/>
    </source>
</evidence>
<dbReference type="Pfam" id="PF13193">
    <property type="entry name" value="AMP-binding_C"/>
    <property type="match status" value="2"/>
</dbReference>
<keyword evidence="7" id="KW-1185">Reference proteome</keyword>
<evidence type="ECO:0000256" key="4">
    <source>
        <dbReference type="SAM" id="Coils"/>
    </source>
</evidence>
<dbReference type="InterPro" id="IPR010071">
    <property type="entry name" value="AA_adenyl_dom"/>
</dbReference>
<dbReference type="STRING" id="246199.CUS_5643"/>
<comment type="caution">
    <text evidence="6">The sequence shown here is derived from an EMBL/GenBank/DDBJ whole genome shotgun (WGS) entry which is preliminary data.</text>
</comment>
<evidence type="ECO:0000256" key="2">
    <source>
        <dbReference type="ARBA" id="ARBA00022450"/>
    </source>
</evidence>
<dbReference type="InterPro" id="IPR009081">
    <property type="entry name" value="PP-bd_ACP"/>
</dbReference>
<feature type="domain" description="Carrier" evidence="5">
    <location>
        <begin position="478"/>
        <end position="552"/>
    </location>
</feature>
<name>E9SEY8_RUMAL</name>
<evidence type="ECO:0000313" key="7">
    <source>
        <dbReference type="Proteomes" id="UP000004259"/>
    </source>
</evidence>
<dbReference type="InterPro" id="IPR023213">
    <property type="entry name" value="CAT-like_dom_sf"/>
</dbReference>
<dbReference type="InterPro" id="IPR000873">
    <property type="entry name" value="AMP-dep_synth/lig_dom"/>
</dbReference>
<dbReference type="Gene3D" id="3.30.300.30">
    <property type="match status" value="3"/>
</dbReference>
<dbReference type="GO" id="GO:0005737">
    <property type="term" value="C:cytoplasm"/>
    <property type="evidence" value="ECO:0007669"/>
    <property type="project" value="TreeGrafter"/>
</dbReference>
<dbReference type="Pfam" id="PF00668">
    <property type="entry name" value="Condensation"/>
    <property type="match status" value="3"/>
</dbReference>
<dbReference type="InterPro" id="IPR001242">
    <property type="entry name" value="Condensation_dom"/>
</dbReference>
<feature type="domain" description="Carrier" evidence="5">
    <location>
        <begin position="2554"/>
        <end position="2629"/>
    </location>
</feature>
<feature type="coiled-coil region" evidence="4">
    <location>
        <begin position="374"/>
        <end position="404"/>
    </location>
</feature>
<dbReference type="InterPro" id="IPR042099">
    <property type="entry name" value="ANL_N_sf"/>
</dbReference>
<dbReference type="Proteomes" id="UP000004259">
    <property type="component" value="Unassembled WGS sequence"/>
</dbReference>
<comment type="cofactor">
    <cofactor evidence="1">
        <name>pantetheine 4'-phosphate</name>
        <dbReference type="ChEBI" id="CHEBI:47942"/>
    </cofactor>
</comment>
<feature type="domain" description="Carrier" evidence="5">
    <location>
        <begin position="1506"/>
        <end position="1581"/>
    </location>
</feature>
<dbReference type="InterPro" id="IPR020845">
    <property type="entry name" value="AMP-binding_CS"/>
</dbReference>
<dbReference type="PROSITE" id="PS00455">
    <property type="entry name" value="AMP_BINDING"/>
    <property type="match status" value="3"/>
</dbReference>
<dbReference type="InterPro" id="IPR020806">
    <property type="entry name" value="PKS_PP-bd"/>
</dbReference>
<protein>
    <submittedName>
        <fullName evidence="6">AMP-binding enzyme</fullName>
    </submittedName>
</protein>
<keyword evidence="2" id="KW-0596">Phosphopantetheine</keyword>
<dbReference type="eggNOG" id="COG1020">
    <property type="taxonomic scope" value="Bacteria"/>
</dbReference>
<dbReference type="InterPro" id="IPR025110">
    <property type="entry name" value="AMP-bd_C"/>
</dbReference>